<organism evidence="1 2">
    <name type="scientific">Colletotrichum orbiculare (strain 104-T / ATCC 96160 / CBS 514.97 / LARS 414 / MAFF 240422)</name>
    <name type="common">Cucumber anthracnose fungus</name>
    <name type="synonym">Colletotrichum lagenarium</name>
    <dbReference type="NCBI Taxonomy" id="1213857"/>
    <lineage>
        <taxon>Eukaryota</taxon>
        <taxon>Fungi</taxon>
        <taxon>Dikarya</taxon>
        <taxon>Ascomycota</taxon>
        <taxon>Pezizomycotina</taxon>
        <taxon>Sordariomycetes</taxon>
        <taxon>Hypocreomycetidae</taxon>
        <taxon>Glomerellales</taxon>
        <taxon>Glomerellaceae</taxon>
        <taxon>Colletotrichum</taxon>
        <taxon>Colletotrichum orbiculare species complex</taxon>
    </lineage>
</organism>
<evidence type="ECO:0000313" key="1">
    <source>
        <dbReference type="EMBL" id="TDZ15170.1"/>
    </source>
</evidence>
<evidence type="ECO:0000313" key="2">
    <source>
        <dbReference type="Proteomes" id="UP000014480"/>
    </source>
</evidence>
<reference evidence="2" key="1">
    <citation type="journal article" date="2013" name="New Phytol.">
        <title>Comparative genomic and transcriptomic analyses reveal the hemibiotrophic stage shift of Colletotrichum fungi.</title>
        <authorList>
            <person name="Gan P."/>
            <person name="Ikeda K."/>
            <person name="Irieda H."/>
            <person name="Narusaka M."/>
            <person name="O'Connell R.J."/>
            <person name="Narusaka Y."/>
            <person name="Takano Y."/>
            <person name="Kubo Y."/>
            <person name="Shirasu K."/>
        </authorList>
    </citation>
    <scope>NUCLEOTIDE SEQUENCE [LARGE SCALE GENOMIC DNA]</scope>
    <source>
        <strain evidence="2">104-T / ATCC 96160 / CBS 514.97 / LARS 414 / MAFF 240422</strain>
    </source>
</reference>
<reference evidence="2" key="2">
    <citation type="journal article" date="2019" name="Mol. Plant Microbe Interact.">
        <title>Genome sequence resources for four phytopathogenic fungi from the Colletotrichum orbiculare species complex.</title>
        <authorList>
            <person name="Gan P."/>
            <person name="Tsushima A."/>
            <person name="Narusaka M."/>
            <person name="Narusaka Y."/>
            <person name="Takano Y."/>
            <person name="Kubo Y."/>
            <person name="Shirasu K."/>
        </authorList>
    </citation>
    <scope>GENOME REANNOTATION</scope>
    <source>
        <strain evidence="2">104-T / ATCC 96160 / CBS 514.97 / LARS 414 / MAFF 240422</strain>
    </source>
</reference>
<sequence length="67" mass="7621">MLSMWLAWNAHQSRMLFLLHSRSLRVLPSSQGKGLILEYFELNKNIQPTATSAAETSHVAYDDAEDE</sequence>
<proteinExistence type="predicted"/>
<gene>
    <name evidence="1" type="ORF">Cob_v011914</name>
</gene>
<name>A0A484FA44_COLOR</name>
<comment type="caution">
    <text evidence="1">The sequence shown here is derived from an EMBL/GenBank/DDBJ whole genome shotgun (WGS) entry which is preliminary data.</text>
</comment>
<dbReference type="Proteomes" id="UP000014480">
    <property type="component" value="Unassembled WGS sequence"/>
</dbReference>
<protein>
    <submittedName>
        <fullName evidence="1">Uncharacterized protein</fullName>
    </submittedName>
</protein>
<dbReference type="EMBL" id="AMCV02000043">
    <property type="protein sequence ID" value="TDZ15170.1"/>
    <property type="molecule type" value="Genomic_DNA"/>
</dbReference>
<dbReference type="AlphaFoldDB" id="A0A484FA44"/>
<accession>A0A484FA44</accession>
<keyword evidence="2" id="KW-1185">Reference proteome</keyword>